<dbReference type="Gramene" id="MELO3C019539.2.1">
    <property type="protein sequence ID" value="MELO3C019539.2.1"/>
    <property type="gene ID" value="MELO3C019539.2"/>
</dbReference>
<name>A0A9I9DK35_CUCME</name>
<dbReference type="AlphaFoldDB" id="A0A9I9DK35"/>
<accession>A0A9I9DK35</accession>
<reference evidence="1" key="1">
    <citation type="submission" date="2023-03" db="UniProtKB">
        <authorList>
            <consortium name="EnsemblPlants"/>
        </authorList>
    </citation>
    <scope>IDENTIFICATION</scope>
</reference>
<organism evidence="1">
    <name type="scientific">Cucumis melo</name>
    <name type="common">Muskmelon</name>
    <dbReference type="NCBI Taxonomy" id="3656"/>
    <lineage>
        <taxon>Eukaryota</taxon>
        <taxon>Viridiplantae</taxon>
        <taxon>Streptophyta</taxon>
        <taxon>Embryophyta</taxon>
        <taxon>Tracheophyta</taxon>
        <taxon>Spermatophyta</taxon>
        <taxon>Magnoliopsida</taxon>
        <taxon>eudicotyledons</taxon>
        <taxon>Gunneridae</taxon>
        <taxon>Pentapetalae</taxon>
        <taxon>rosids</taxon>
        <taxon>fabids</taxon>
        <taxon>Cucurbitales</taxon>
        <taxon>Cucurbitaceae</taxon>
        <taxon>Benincaseae</taxon>
        <taxon>Cucumis</taxon>
    </lineage>
</organism>
<protein>
    <submittedName>
        <fullName evidence="1">Uncharacterized protein</fullName>
    </submittedName>
</protein>
<evidence type="ECO:0000313" key="1">
    <source>
        <dbReference type="EnsemblPlants" id="MELO3C019539.2.1"/>
    </source>
</evidence>
<dbReference type="EnsemblPlants" id="MELO3C019539.2.1">
    <property type="protein sequence ID" value="MELO3C019539.2.1"/>
    <property type="gene ID" value="MELO3C019539.2"/>
</dbReference>
<sequence length="73" mass="8493">MGKTKSGKAQWKHDRGFDFLEQGGRREGSCEKFRATANKEDEEKVSCERFRATTNKEDTKRNIAMGYTFVREI</sequence>
<proteinExistence type="predicted"/>